<dbReference type="Gene3D" id="1.10.287.610">
    <property type="entry name" value="Helix hairpin bin"/>
    <property type="match status" value="1"/>
</dbReference>
<dbReference type="FunFam" id="1.10.150.20:FF:000006">
    <property type="entry name" value="DNA ligase"/>
    <property type="match status" value="1"/>
</dbReference>
<dbReference type="FunFam" id="2.40.50.140:FF:000012">
    <property type="entry name" value="DNA ligase"/>
    <property type="match status" value="1"/>
</dbReference>
<dbReference type="InterPro" id="IPR003583">
    <property type="entry name" value="Hlx-hairpin-Hlx_DNA-bd_motif"/>
</dbReference>
<evidence type="ECO:0000256" key="10">
    <source>
        <dbReference type="ARBA" id="ARBA00023027"/>
    </source>
</evidence>
<keyword evidence="19" id="KW-1185">Reference proteome</keyword>
<dbReference type="Pfam" id="PF00533">
    <property type="entry name" value="BRCT"/>
    <property type="match status" value="1"/>
</dbReference>
<dbReference type="SMART" id="SM00292">
    <property type="entry name" value="BRCT"/>
    <property type="match status" value="1"/>
</dbReference>
<dbReference type="SUPFAM" id="SSF47781">
    <property type="entry name" value="RuvA domain 2-like"/>
    <property type="match status" value="1"/>
</dbReference>
<dbReference type="GO" id="GO:0003911">
    <property type="term" value="F:DNA ligase (NAD+) activity"/>
    <property type="evidence" value="ECO:0007669"/>
    <property type="project" value="UniProtKB-UniRule"/>
</dbReference>
<dbReference type="Pfam" id="PF12826">
    <property type="entry name" value="HHH_2"/>
    <property type="match status" value="1"/>
</dbReference>
<dbReference type="InterPro" id="IPR013839">
    <property type="entry name" value="DNAligase_adenylation"/>
</dbReference>
<feature type="binding site" evidence="14">
    <location>
        <position position="322"/>
    </location>
    <ligand>
        <name>NAD(+)</name>
        <dbReference type="ChEBI" id="CHEBI:57540"/>
    </ligand>
</feature>
<comment type="caution">
    <text evidence="14">Lacks conserved residue(s) required for the propagation of feature annotation.</text>
</comment>
<evidence type="ECO:0000256" key="4">
    <source>
        <dbReference type="ARBA" id="ARBA00022598"/>
    </source>
</evidence>
<feature type="domain" description="BRCT" evidence="17">
    <location>
        <begin position="602"/>
        <end position="684"/>
    </location>
</feature>
<feature type="active site" description="N6-AMP-lysine intermediate" evidence="14">
    <location>
        <position position="123"/>
    </location>
</feature>
<comment type="cofactor">
    <cofactor evidence="14">
        <name>Mg(2+)</name>
        <dbReference type="ChEBI" id="CHEBI:18420"/>
    </cofactor>
    <cofactor evidence="14">
        <name>Mn(2+)</name>
        <dbReference type="ChEBI" id="CHEBI:29035"/>
    </cofactor>
</comment>
<dbReference type="Gene3D" id="2.40.50.140">
    <property type="entry name" value="Nucleic acid-binding proteins"/>
    <property type="match status" value="1"/>
</dbReference>
<feature type="binding site" evidence="14">
    <location>
        <position position="421"/>
    </location>
    <ligand>
        <name>Zn(2+)</name>
        <dbReference type="ChEBI" id="CHEBI:29105"/>
    </ligand>
</feature>
<dbReference type="GO" id="GO:0006281">
    <property type="term" value="P:DNA repair"/>
    <property type="evidence" value="ECO:0007669"/>
    <property type="project" value="UniProtKB-KW"/>
</dbReference>
<feature type="binding site" evidence="14">
    <location>
        <position position="181"/>
    </location>
    <ligand>
        <name>NAD(+)</name>
        <dbReference type="ChEBI" id="CHEBI:57540"/>
    </ligand>
</feature>
<dbReference type="SMART" id="SM00532">
    <property type="entry name" value="LIGANc"/>
    <property type="match status" value="1"/>
</dbReference>
<dbReference type="RefSeq" id="WP_034876629.1">
    <property type="nucleotide sequence ID" value="NZ_JOKG01000003.1"/>
</dbReference>
<feature type="binding site" evidence="14">
    <location>
        <position position="144"/>
    </location>
    <ligand>
        <name>NAD(+)</name>
        <dbReference type="ChEBI" id="CHEBI:57540"/>
    </ligand>
</feature>
<dbReference type="InterPro" id="IPR018239">
    <property type="entry name" value="DNA_ligase_AS"/>
</dbReference>
<dbReference type="EMBL" id="JOKG01000003">
    <property type="protein sequence ID" value="KEQ13606.1"/>
    <property type="molecule type" value="Genomic_DNA"/>
</dbReference>
<accession>A0A081N583</accession>
<dbReference type="InterPro" id="IPR013840">
    <property type="entry name" value="DNAligase_N"/>
</dbReference>
<dbReference type="Proteomes" id="UP000028006">
    <property type="component" value="Unassembled WGS sequence"/>
</dbReference>
<dbReference type="NCBIfam" id="TIGR00575">
    <property type="entry name" value="dnlj"/>
    <property type="match status" value="1"/>
</dbReference>
<dbReference type="PROSITE" id="PS01056">
    <property type="entry name" value="DNA_LIGASE_N2"/>
    <property type="match status" value="1"/>
</dbReference>
<dbReference type="PROSITE" id="PS50172">
    <property type="entry name" value="BRCT"/>
    <property type="match status" value="1"/>
</dbReference>
<dbReference type="InterPro" id="IPR012340">
    <property type="entry name" value="NA-bd_OB-fold"/>
</dbReference>
<dbReference type="EC" id="6.5.1.2" evidence="2 14"/>
<keyword evidence="14" id="KW-0464">Manganese</keyword>
<dbReference type="Pfam" id="PF03119">
    <property type="entry name" value="DNA_ligase_ZBD"/>
    <property type="match status" value="1"/>
</dbReference>
<feature type="binding site" evidence="14">
    <location>
        <position position="298"/>
    </location>
    <ligand>
        <name>NAD(+)</name>
        <dbReference type="ChEBI" id="CHEBI:57540"/>
    </ligand>
</feature>
<dbReference type="Pfam" id="PF22745">
    <property type="entry name" value="Nlig-Ia"/>
    <property type="match status" value="1"/>
</dbReference>
<keyword evidence="11 14" id="KW-0234">DNA repair</keyword>
<dbReference type="AlphaFoldDB" id="A0A081N583"/>
<dbReference type="Pfam" id="PF14520">
    <property type="entry name" value="HHH_5"/>
    <property type="match status" value="1"/>
</dbReference>
<evidence type="ECO:0000256" key="7">
    <source>
        <dbReference type="ARBA" id="ARBA00022763"/>
    </source>
</evidence>
<dbReference type="SMART" id="SM00278">
    <property type="entry name" value="HhH1"/>
    <property type="match status" value="4"/>
</dbReference>
<dbReference type="PIRSF" id="PIRSF001604">
    <property type="entry name" value="LigA"/>
    <property type="match status" value="1"/>
</dbReference>
<dbReference type="InterPro" id="IPR001679">
    <property type="entry name" value="DNA_ligase"/>
</dbReference>
<evidence type="ECO:0000313" key="19">
    <source>
        <dbReference type="Proteomes" id="UP000028006"/>
    </source>
</evidence>
<dbReference type="Gene3D" id="1.10.150.20">
    <property type="entry name" value="5' to 3' exonuclease, C-terminal subdomain"/>
    <property type="match status" value="2"/>
</dbReference>
<evidence type="ECO:0000256" key="6">
    <source>
        <dbReference type="ARBA" id="ARBA00022723"/>
    </source>
</evidence>
<dbReference type="GO" id="GO:0006260">
    <property type="term" value="P:DNA replication"/>
    <property type="evidence" value="ECO:0007669"/>
    <property type="project" value="UniProtKB-KW"/>
</dbReference>
<dbReference type="CDD" id="cd00114">
    <property type="entry name" value="LIGANc"/>
    <property type="match status" value="1"/>
</dbReference>
<comment type="similarity">
    <text evidence="13 14">Belongs to the NAD-dependent DNA ligase family. LigA subfamily.</text>
</comment>
<keyword evidence="7 14" id="KW-0227">DNA damage</keyword>
<feature type="coiled-coil region" evidence="16">
    <location>
        <begin position="9"/>
        <end position="63"/>
    </location>
</feature>
<dbReference type="Gene3D" id="6.20.10.30">
    <property type="match status" value="1"/>
</dbReference>
<keyword evidence="6 14" id="KW-0479">Metal-binding</keyword>
<dbReference type="eggNOG" id="COG0272">
    <property type="taxonomic scope" value="Bacteria"/>
</dbReference>
<dbReference type="GO" id="GO:0003677">
    <property type="term" value="F:DNA binding"/>
    <property type="evidence" value="ECO:0007669"/>
    <property type="project" value="InterPro"/>
</dbReference>
<organism evidence="18 19">
    <name type="scientific">Endozoicomonas montiporae</name>
    <dbReference type="NCBI Taxonomy" id="1027273"/>
    <lineage>
        <taxon>Bacteria</taxon>
        <taxon>Pseudomonadati</taxon>
        <taxon>Pseudomonadota</taxon>
        <taxon>Gammaproteobacteria</taxon>
        <taxon>Oceanospirillales</taxon>
        <taxon>Endozoicomonadaceae</taxon>
        <taxon>Endozoicomonas</taxon>
    </lineage>
</organism>
<dbReference type="SUPFAM" id="SSF52113">
    <property type="entry name" value="BRCT domain"/>
    <property type="match status" value="1"/>
</dbReference>
<evidence type="ECO:0000256" key="1">
    <source>
        <dbReference type="ARBA" id="ARBA00004067"/>
    </source>
</evidence>
<dbReference type="SUPFAM" id="SSF50249">
    <property type="entry name" value="Nucleic acid-binding proteins"/>
    <property type="match status" value="1"/>
</dbReference>
<dbReference type="InterPro" id="IPR004149">
    <property type="entry name" value="Znf_DNAligase_C4"/>
</dbReference>
<protein>
    <recommendedName>
        <fullName evidence="3 14">DNA ligase</fullName>
        <ecNumber evidence="2 14">6.5.1.2</ecNumber>
    </recommendedName>
    <alternativeName>
        <fullName evidence="14">Polydeoxyribonucleotide synthase [NAD(+)]</fullName>
    </alternativeName>
</protein>
<keyword evidence="5 14" id="KW-0235">DNA replication</keyword>
<feature type="binding site" evidence="14">
    <location>
        <position position="418"/>
    </location>
    <ligand>
        <name>Zn(2+)</name>
        <dbReference type="ChEBI" id="CHEBI:29105"/>
    </ligand>
</feature>
<dbReference type="InterPro" id="IPR033136">
    <property type="entry name" value="DNA_ligase_CS"/>
</dbReference>
<proteinExistence type="inferred from homology"/>
<dbReference type="InterPro" id="IPR001357">
    <property type="entry name" value="BRCT_dom"/>
</dbReference>
<evidence type="ECO:0000256" key="11">
    <source>
        <dbReference type="ARBA" id="ARBA00023204"/>
    </source>
</evidence>
<dbReference type="InterPro" id="IPR010994">
    <property type="entry name" value="RuvA_2-like"/>
</dbReference>
<dbReference type="SUPFAM" id="SSF56091">
    <property type="entry name" value="DNA ligase/mRNA capping enzyme, catalytic domain"/>
    <property type="match status" value="1"/>
</dbReference>
<evidence type="ECO:0000256" key="8">
    <source>
        <dbReference type="ARBA" id="ARBA00022833"/>
    </source>
</evidence>
<evidence type="ECO:0000256" key="14">
    <source>
        <dbReference type="HAMAP-Rule" id="MF_01588"/>
    </source>
</evidence>
<evidence type="ECO:0000256" key="12">
    <source>
        <dbReference type="ARBA" id="ARBA00034005"/>
    </source>
</evidence>
<evidence type="ECO:0000256" key="15">
    <source>
        <dbReference type="RuleBase" id="RU000618"/>
    </source>
</evidence>
<dbReference type="PANTHER" id="PTHR23389:SF9">
    <property type="entry name" value="DNA LIGASE"/>
    <property type="match status" value="1"/>
</dbReference>
<evidence type="ECO:0000256" key="5">
    <source>
        <dbReference type="ARBA" id="ARBA00022705"/>
    </source>
</evidence>
<dbReference type="Pfam" id="PF01653">
    <property type="entry name" value="DNA_ligase_aden"/>
    <property type="match status" value="1"/>
</dbReference>
<gene>
    <name evidence="14 18" type="primary">ligA</name>
    <name evidence="18" type="ORF">GZ77_14910</name>
</gene>
<keyword evidence="9 14" id="KW-0460">Magnesium</keyword>
<comment type="catalytic activity">
    <reaction evidence="12 14 15">
        <text>NAD(+) + (deoxyribonucleotide)n-3'-hydroxyl + 5'-phospho-(deoxyribonucleotide)m = (deoxyribonucleotide)n+m + AMP + beta-nicotinamide D-nucleotide.</text>
        <dbReference type="EC" id="6.5.1.2"/>
    </reaction>
</comment>
<evidence type="ECO:0000256" key="13">
    <source>
        <dbReference type="ARBA" id="ARBA00060881"/>
    </source>
</evidence>
<dbReference type="Gene3D" id="3.30.470.30">
    <property type="entry name" value="DNA ligase/mRNA capping enzyme"/>
    <property type="match status" value="1"/>
</dbReference>
<dbReference type="PANTHER" id="PTHR23389">
    <property type="entry name" value="CHROMOSOME TRANSMISSION FIDELITY FACTOR 18"/>
    <property type="match status" value="1"/>
</dbReference>
<keyword evidence="4 14" id="KW-0436">Ligase</keyword>
<evidence type="ECO:0000256" key="2">
    <source>
        <dbReference type="ARBA" id="ARBA00012722"/>
    </source>
</evidence>
<evidence type="ECO:0000256" key="9">
    <source>
        <dbReference type="ARBA" id="ARBA00022842"/>
    </source>
</evidence>
<dbReference type="InterPro" id="IPR004150">
    <property type="entry name" value="NAD_DNA_ligase_OB"/>
</dbReference>
<dbReference type="InterPro" id="IPR036420">
    <property type="entry name" value="BRCT_dom_sf"/>
</dbReference>
<dbReference type="PROSITE" id="PS01055">
    <property type="entry name" value="DNA_LIGASE_N1"/>
    <property type="match status" value="1"/>
</dbReference>
<feature type="binding site" evidence="14">
    <location>
        <position position="442"/>
    </location>
    <ligand>
        <name>Zn(2+)</name>
        <dbReference type="ChEBI" id="CHEBI:29105"/>
    </ligand>
</feature>
<dbReference type="FunFam" id="3.30.470.30:FF:000001">
    <property type="entry name" value="DNA ligase"/>
    <property type="match status" value="1"/>
</dbReference>
<dbReference type="GO" id="GO:0005829">
    <property type="term" value="C:cytosol"/>
    <property type="evidence" value="ECO:0007669"/>
    <property type="project" value="TreeGrafter"/>
</dbReference>
<sequence>MTDLNLFSQEDVEQEIQSLRQQINHHNHRYYVLDDPQISDAAYDKLLQHLKQLETEYPELVTEDSPTQRVGAPALKEFGQVRHEMPMLSLDNAFNEDDLKDFNRRVKERLTETGDIEYACEPKLDGIAVSLLYENGLLVRGATRGDGTTGEDITLNVRTIPSIPLKLMGNGWPQRLEVRGEIFMPKEGFEKMNARARAREEKVFVNPRNAAAGSLRQLDSKVTARRPLDMYCYSAGIVEGGSLPEKHADILEQFSQWGLRINPEMQVVTGIKACEAYYEQLAEKRPDLPYEIDGIVYKVNDLAMQEQLGFVARAPRWAIARKFPAQEEMTLLKDVEFQVGRTGAITPVARLEPVFVGGVTVSNATLHNMDEITRLDLKIGDTVIVHRAGDVIPKVVGVVHSRRPSEDQLREIVMPDTCPVCDSEIEQDEGEAAARCSGGLYCSAQRKEAIKHYASRKALDIEGLGDKLVDQLVARGLINTVADLYRLTVEQVSGLERMGKKSATNLVNALDRSRTTTLARFIYALGIREVGEATARSLVSHYKELEAIRSVCVDDLQTVDDVGPVVASHIEKFFRQPHNQEVIAELIEQGVHWPTVEAPAAGTEQPLAGETWVLTGTLHSMTRDQGKEILQQLGAKVSGSVSAKTTVLLAGEKAGSKLTKAQNLGVKVISEDDFMALKTDWGVE</sequence>
<feature type="binding site" evidence="14">
    <location>
        <begin position="89"/>
        <end position="90"/>
    </location>
    <ligand>
        <name>NAD(+)</name>
        <dbReference type="ChEBI" id="CHEBI:57540"/>
    </ligand>
</feature>
<dbReference type="InterPro" id="IPR041663">
    <property type="entry name" value="DisA/LigA_HHH"/>
</dbReference>
<dbReference type="GO" id="GO:0046872">
    <property type="term" value="F:metal ion binding"/>
    <property type="evidence" value="ECO:0007669"/>
    <property type="project" value="UniProtKB-KW"/>
</dbReference>
<name>A0A081N583_9GAMM</name>
<feature type="binding site" evidence="14">
    <location>
        <position position="121"/>
    </location>
    <ligand>
        <name>NAD(+)</name>
        <dbReference type="ChEBI" id="CHEBI:57540"/>
    </ligand>
</feature>
<feature type="binding site" evidence="14">
    <location>
        <begin position="40"/>
        <end position="44"/>
    </location>
    <ligand>
        <name>NAD(+)</name>
        <dbReference type="ChEBI" id="CHEBI:57540"/>
    </ligand>
</feature>
<reference evidence="18 19" key="1">
    <citation type="submission" date="2014-06" db="EMBL/GenBank/DDBJ databases">
        <title>Whole Genome Sequences of Three Symbiotic Endozoicomonas Bacteria.</title>
        <authorList>
            <person name="Neave M.J."/>
            <person name="Apprill A."/>
            <person name="Voolstra C.R."/>
        </authorList>
    </citation>
    <scope>NUCLEOTIDE SEQUENCE [LARGE SCALE GENOMIC DNA]</scope>
    <source>
        <strain evidence="18 19">LMG 24815</strain>
    </source>
</reference>
<dbReference type="HAMAP" id="MF_01588">
    <property type="entry name" value="DNA_ligase_A"/>
    <property type="match status" value="1"/>
</dbReference>
<dbReference type="NCBIfam" id="NF005932">
    <property type="entry name" value="PRK07956.1"/>
    <property type="match status" value="1"/>
</dbReference>
<keyword evidence="16" id="KW-0175">Coiled coil</keyword>
<evidence type="ECO:0000256" key="3">
    <source>
        <dbReference type="ARBA" id="ARBA00013308"/>
    </source>
</evidence>
<evidence type="ECO:0000259" key="17">
    <source>
        <dbReference type="PROSITE" id="PS50172"/>
    </source>
</evidence>
<evidence type="ECO:0000256" key="16">
    <source>
        <dbReference type="SAM" id="Coils"/>
    </source>
</evidence>
<dbReference type="FunFam" id="1.10.287.610:FF:000002">
    <property type="entry name" value="DNA ligase"/>
    <property type="match status" value="1"/>
</dbReference>
<dbReference type="CDD" id="cd17748">
    <property type="entry name" value="BRCT_DNA_ligase_like"/>
    <property type="match status" value="1"/>
</dbReference>
<dbReference type="Gene3D" id="3.40.50.10190">
    <property type="entry name" value="BRCT domain"/>
    <property type="match status" value="1"/>
</dbReference>
<comment type="caution">
    <text evidence="18">The sequence shown here is derived from an EMBL/GenBank/DDBJ whole genome shotgun (WGS) entry which is preliminary data.</text>
</comment>
<comment type="function">
    <text evidence="1 14">DNA ligase that catalyzes the formation of phosphodiester linkages between 5'-phosphoryl and 3'-hydroxyl groups in double-stranded DNA using NAD as a coenzyme and as the energy source for the reaction. It is essential for DNA replication and repair of damaged DNA.</text>
</comment>
<dbReference type="FunFam" id="1.10.150.20:FF:000007">
    <property type="entry name" value="DNA ligase"/>
    <property type="match status" value="1"/>
</dbReference>
<keyword evidence="8 14" id="KW-0862">Zinc</keyword>
<evidence type="ECO:0000313" key="18">
    <source>
        <dbReference type="EMBL" id="KEQ13606.1"/>
    </source>
</evidence>
<dbReference type="Pfam" id="PF03120">
    <property type="entry name" value="OB_DNA_ligase"/>
    <property type="match status" value="1"/>
</dbReference>
<keyword evidence="10 14" id="KW-0520">NAD</keyword>